<protein>
    <recommendedName>
        <fullName evidence="3 8">Mediator of RNA polymerase II transcription subunit 17</fullName>
    </recommendedName>
    <alternativeName>
        <fullName evidence="7 8">Mediator complex subunit 17</fullName>
    </alternativeName>
</protein>
<reference evidence="10 11" key="1">
    <citation type="submission" date="2016-10" db="EMBL/GenBank/DDBJ databases">
        <title>Draft genome sequence of Coniochaeta ligniaria NRRL30616, a lignocellulolytic fungus for bioabatement of inhibitors in plant biomass hydrolysates.</title>
        <authorList>
            <consortium name="DOE Joint Genome Institute"/>
            <person name="Jimenez D.J."/>
            <person name="Hector R.E."/>
            <person name="Riley R."/>
            <person name="Sun H."/>
            <person name="Grigoriev I.V."/>
            <person name="Van Elsas J.D."/>
            <person name="Nichols N.N."/>
        </authorList>
    </citation>
    <scope>NUCLEOTIDE SEQUENCE [LARGE SCALE GENOMIC DNA]</scope>
    <source>
        <strain evidence="10 11">NRRL 30616</strain>
    </source>
</reference>
<evidence type="ECO:0000313" key="10">
    <source>
        <dbReference type="EMBL" id="OIW30559.1"/>
    </source>
</evidence>
<comment type="similarity">
    <text evidence="2 8">Belongs to the Mediator complex subunit 17 family.</text>
</comment>
<comment type="function">
    <text evidence="8">Component of the Mediator complex, a coactivator involved in the regulated transcription of nearly all RNA polymerase II-dependent genes. Mediator functions as a bridge to convey information from gene-specific regulatory proteins to the basal RNA polymerase II transcription machinery. Mediator is recruited to promoters by direct interactions with regulatory proteins and serves as a scaffold for the assembly of a functional preinitiation complex with RNA polymerase II and the general transcription factors.</text>
</comment>
<evidence type="ECO:0000256" key="1">
    <source>
        <dbReference type="ARBA" id="ARBA00004123"/>
    </source>
</evidence>
<keyword evidence="5 8" id="KW-0804">Transcription</keyword>
<comment type="subcellular location">
    <subcellularLocation>
        <location evidence="1 8">Nucleus</location>
    </subcellularLocation>
</comment>
<keyword evidence="11" id="KW-1185">Reference proteome</keyword>
<evidence type="ECO:0000313" key="11">
    <source>
        <dbReference type="Proteomes" id="UP000182658"/>
    </source>
</evidence>
<sequence length="680" mass="74647">MSATQSPFSIRPIKAPGDRKPKTLAEFIARINATHPGGFRALNEADVKKHIKEKGQKQNGESDSVDVHMDDGAGSEEEADTEAVMDLGAARNEVLRNISIAWMQANNAQQMVSLLMSKEAPTQVMGTLDQELRNRVGIGSLGSTKLHEPPFLEQRLQENTVVSTGAKLLAINNTANKLLSAATRLQKEMTVETEYWHEVLSIKEGGWPVSRLPNNPLTVAVKFGFSDSSAEFQANSWAALSREDNGAVNLQMPRLIAEPKQLVVSMEKDGKVFGRSSLVQPIPSDAPLELRVREARNTILAQELWHEINREARSLLAYNVRLLPESVSYQVDGNTAVVFTLATLGDMQELEGEPESRTGDGYAETICAALYLLLAYAHRQNARKGAQIQPLTTDRGRQPKPAYTLIKPVISYLQHEMWLRSSVKFVSDLTATLRLAGIDAAGFSLEEQPLPLVSPEGASEQLLNTLLLNAVVFRIHLTLTPQARMTMLGITGTGARPSSAIRFLPPVARPQQDPQPPGQEPGANLLSVIYPPADVYESLRDAFQYLQGATTRALAKHFEIMAAKWMADAPLAENYPTVWATTMKGDAVRDVDAERRGVSFELLGAEAEEDGQTDEQPAAHRSAPQLPKVTGLKLVGDQLDMQGGIVHQVWSWTLDDIEQGTSEPKERIEEIVQRVLMTAA</sequence>
<dbReference type="GO" id="GO:0016592">
    <property type="term" value="C:mediator complex"/>
    <property type="evidence" value="ECO:0007669"/>
    <property type="project" value="InterPro"/>
</dbReference>
<name>A0A1J7ISE6_9PEZI</name>
<dbReference type="GO" id="GO:0006357">
    <property type="term" value="P:regulation of transcription by RNA polymerase II"/>
    <property type="evidence" value="ECO:0007669"/>
    <property type="project" value="InterPro"/>
</dbReference>
<dbReference type="Gene3D" id="6.10.250.2620">
    <property type="match status" value="1"/>
</dbReference>
<dbReference type="Pfam" id="PF10156">
    <property type="entry name" value="Med17"/>
    <property type="match status" value="1"/>
</dbReference>
<dbReference type="GO" id="GO:0070847">
    <property type="term" value="C:core mediator complex"/>
    <property type="evidence" value="ECO:0007669"/>
    <property type="project" value="TreeGrafter"/>
</dbReference>
<evidence type="ECO:0000256" key="2">
    <source>
        <dbReference type="ARBA" id="ARBA00005635"/>
    </source>
</evidence>
<evidence type="ECO:0000256" key="6">
    <source>
        <dbReference type="ARBA" id="ARBA00023242"/>
    </source>
</evidence>
<dbReference type="EMBL" id="KV875096">
    <property type="protein sequence ID" value="OIW30559.1"/>
    <property type="molecule type" value="Genomic_DNA"/>
</dbReference>
<dbReference type="Proteomes" id="UP000182658">
    <property type="component" value="Unassembled WGS sequence"/>
</dbReference>
<evidence type="ECO:0000256" key="8">
    <source>
        <dbReference type="RuleBase" id="RU364140"/>
    </source>
</evidence>
<dbReference type="AlphaFoldDB" id="A0A1J7ISE6"/>
<dbReference type="STRING" id="1408157.A0A1J7ISE6"/>
<evidence type="ECO:0000256" key="9">
    <source>
        <dbReference type="SAM" id="MobiDB-lite"/>
    </source>
</evidence>
<keyword evidence="6 8" id="KW-0539">Nucleus</keyword>
<evidence type="ECO:0000256" key="5">
    <source>
        <dbReference type="ARBA" id="ARBA00023163"/>
    </source>
</evidence>
<dbReference type="InterPro" id="IPR019313">
    <property type="entry name" value="Mediator_Med17"/>
</dbReference>
<dbReference type="OrthoDB" id="5319830at2759"/>
<evidence type="ECO:0000256" key="3">
    <source>
        <dbReference type="ARBA" id="ARBA00019610"/>
    </source>
</evidence>
<dbReference type="InParanoid" id="A0A1J7ISE6"/>
<organism evidence="10 11">
    <name type="scientific">Coniochaeta ligniaria NRRL 30616</name>
    <dbReference type="NCBI Taxonomy" id="1408157"/>
    <lineage>
        <taxon>Eukaryota</taxon>
        <taxon>Fungi</taxon>
        <taxon>Dikarya</taxon>
        <taxon>Ascomycota</taxon>
        <taxon>Pezizomycotina</taxon>
        <taxon>Sordariomycetes</taxon>
        <taxon>Sordariomycetidae</taxon>
        <taxon>Coniochaetales</taxon>
        <taxon>Coniochaetaceae</taxon>
        <taxon>Coniochaeta</taxon>
    </lineage>
</organism>
<keyword evidence="8" id="KW-0010">Activator</keyword>
<dbReference type="GO" id="GO:0003712">
    <property type="term" value="F:transcription coregulator activity"/>
    <property type="evidence" value="ECO:0007669"/>
    <property type="project" value="InterPro"/>
</dbReference>
<feature type="region of interest" description="Disordered" evidence="9">
    <location>
        <begin position="1"/>
        <end position="21"/>
    </location>
</feature>
<feature type="region of interest" description="Disordered" evidence="9">
    <location>
        <begin position="52"/>
        <end position="80"/>
    </location>
</feature>
<dbReference type="PANTHER" id="PTHR13114">
    <property type="entry name" value="MEDIATOR OF RNA POLYMERASE II TRANSCRIPTION SUBUNIT 17"/>
    <property type="match status" value="1"/>
</dbReference>
<evidence type="ECO:0000256" key="7">
    <source>
        <dbReference type="ARBA" id="ARBA00032014"/>
    </source>
</evidence>
<evidence type="ECO:0000256" key="4">
    <source>
        <dbReference type="ARBA" id="ARBA00023015"/>
    </source>
</evidence>
<accession>A0A1J7ISE6</accession>
<comment type="subunit">
    <text evidence="8">Component of the Mediator complex.</text>
</comment>
<proteinExistence type="inferred from homology"/>
<dbReference type="PANTHER" id="PTHR13114:SF7">
    <property type="entry name" value="MEDIATOR OF RNA POLYMERASE II TRANSCRIPTION SUBUNIT 17"/>
    <property type="match status" value="1"/>
</dbReference>
<keyword evidence="4 8" id="KW-0805">Transcription regulation</keyword>
<gene>
    <name evidence="8" type="primary">MED17</name>
    <name evidence="10" type="ORF">CONLIGDRAFT_283804</name>
</gene>